<protein>
    <submittedName>
        <fullName evidence="17">L3MBTL histone methyl-lysine binding protein 2</fullName>
    </submittedName>
</protein>
<dbReference type="GO" id="GO:0005634">
    <property type="term" value="C:nucleus"/>
    <property type="evidence" value="ECO:0007669"/>
    <property type="project" value="UniProtKB-SubCell"/>
</dbReference>
<dbReference type="SMART" id="SM00561">
    <property type="entry name" value="MBT"/>
    <property type="match status" value="4"/>
</dbReference>
<dbReference type="InterPro" id="IPR038603">
    <property type="entry name" value="Znf_FCS_sf"/>
</dbReference>
<dbReference type="InterPro" id="IPR006612">
    <property type="entry name" value="THAP_Znf"/>
</dbReference>
<evidence type="ECO:0000259" key="15">
    <source>
        <dbReference type="PROSITE" id="PS50950"/>
    </source>
</evidence>
<dbReference type="Gene3D" id="6.20.210.20">
    <property type="entry name" value="THAP domain"/>
    <property type="match status" value="1"/>
</dbReference>
<keyword evidence="5" id="KW-0862">Zinc</keyword>
<keyword evidence="3" id="KW-0677">Repeat</keyword>
<evidence type="ECO:0000313" key="17">
    <source>
        <dbReference type="Ensembl" id="ENSSORP00005029999.1"/>
    </source>
</evidence>
<dbReference type="InParanoid" id="A0A673AL75"/>
<comment type="subcellular location">
    <subcellularLocation>
        <location evidence="1">Nucleus</location>
    </subcellularLocation>
</comment>
<feature type="repeat" description="MBT" evidence="13">
    <location>
        <begin position="543"/>
        <end position="639"/>
    </location>
</feature>
<dbReference type="InterPro" id="IPR050548">
    <property type="entry name" value="PcG_chromatin_remod_factors"/>
</dbReference>
<evidence type="ECO:0000256" key="13">
    <source>
        <dbReference type="PROSITE-ProRule" id="PRU00459"/>
    </source>
</evidence>
<evidence type="ECO:0000256" key="10">
    <source>
        <dbReference type="ARBA" id="ARBA00023242"/>
    </source>
</evidence>
<dbReference type="PANTHER" id="PTHR12247:SF64">
    <property type="entry name" value="LETHAL(3)MALIGNANT BRAIN TUMOR-LIKE PROTEIN 2"/>
    <property type="match status" value="1"/>
</dbReference>
<dbReference type="GO" id="GO:0042393">
    <property type="term" value="F:histone binding"/>
    <property type="evidence" value="ECO:0007669"/>
    <property type="project" value="TreeGrafter"/>
</dbReference>
<proteinExistence type="predicted"/>
<dbReference type="Pfam" id="PF05485">
    <property type="entry name" value="THAP"/>
    <property type="match status" value="1"/>
</dbReference>
<dbReference type="AlphaFoldDB" id="A0A673AL75"/>
<dbReference type="SUPFAM" id="SSF63748">
    <property type="entry name" value="Tudor/PWWP/MBT"/>
    <property type="match status" value="4"/>
</dbReference>
<reference evidence="17" key="1">
    <citation type="submission" date="2019-06" db="EMBL/GenBank/DDBJ databases">
        <authorList>
            <consortium name="Wellcome Sanger Institute Data Sharing"/>
        </authorList>
    </citation>
    <scope>NUCLEOTIDE SEQUENCE [LARGE SCALE GENOMIC DNA]</scope>
</reference>
<keyword evidence="6" id="KW-0156">Chromatin regulator</keyword>
<gene>
    <name evidence="17" type="primary">l3mbtl2</name>
</gene>
<feature type="domain" description="THAP-type" evidence="15">
    <location>
        <begin position="1"/>
        <end position="82"/>
    </location>
</feature>
<keyword evidence="10" id="KW-0539">Nucleus</keyword>
<keyword evidence="8 11" id="KW-0238">DNA-binding</keyword>
<dbReference type="InterPro" id="IPR004092">
    <property type="entry name" value="Mbt"/>
</dbReference>
<dbReference type="CDD" id="cd20100">
    <property type="entry name" value="MBT_dSfmbt-like_rpt4"/>
    <property type="match status" value="1"/>
</dbReference>
<evidence type="ECO:0000256" key="4">
    <source>
        <dbReference type="ARBA" id="ARBA00022771"/>
    </source>
</evidence>
<dbReference type="GO" id="GO:0008270">
    <property type="term" value="F:zinc ion binding"/>
    <property type="evidence" value="ECO:0007669"/>
    <property type="project" value="UniProtKB-KW"/>
</dbReference>
<evidence type="ECO:0000256" key="2">
    <source>
        <dbReference type="ARBA" id="ARBA00022723"/>
    </source>
</evidence>
<dbReference type="InterPro" id="IPR012313">
    <property type="entry name" value="Znf_FCS"/>
</dbReference>
<evidence type="ECO:0000256" key="8">
    <source>
        <dbReference type="ARBA" id="ARBA00023125"/>
    </source>
</evidence>
<keyword evidence="4 12" id="KW-0863">Zinc-finger</keyword>
<dbReference type="PROSITE" id="PS50950">
    <property type="entry name" value="ZF_THAP"/>
    <property type="match status" value="1"/>
</dbReference>
<keyword evidence="7" id="KW-0805">Transcription regulation</keyword>
<evidence type="ECO:0000256" key="7">
    <source>
        <dbReference type="ARBA" id="ARBA00023015"/>
    </source>
</evidence>
<evidence type="ECO:0000256" key="3">
    <source>
        <dbReference type="ARBA" id="ARBA00022737"/>
    </source>
</evidence>
<dbReference type="Proteomes" id="UP000472271">
    <property type="component" value="Chromosome 19"/>
</dbReference>
<evidence type="ECO:0000259" key="16">
    <source>
        <dbReference type="PROSITE" id="PS51024"/>
    </source>
</evidence>
<feature type="compositionally biased region" description="Basic and acidic residues" evidence="14">
    <location>
        <begin position="778"/>
        <end position="788"/>
    </location>
</feature>
<dbReference type="PROSITE" id="PS51079">
    <property type="entry name" value="MBT"/>
    <property type="match status" value="4"/>
</dbReference>
<dbReference type="GO" id="GO:0003682">
    <property type="term" value="F:chromatin binding"/>
    <property type="evidence" value="ECO:0007669"/>
    <property type="project" value="TreeGrafter"/>
</dbReference>
<dbReference type="InterPro" id="IPR038441">
    <property type="entry name" value="THAP_Znf_sf"/>
</dbReference>
<dbReference type="Ensembl" id="ENSSORT00005030841.1">
    <property type="protein sequence ID" value="ENSSORP00005029999.1"/>
    <property type="gene ID" value="ENSSORG00005014332.1"/>
</dbReference>
<keyword evidence="2" id="KW-0479">Metal-binding</keyword>
<dbReference type="GO" id="GO:0045892">
    <property type="term" value="P:negative regulation of DNA-templated transcription"/>
    <property type="evidence" value="ECO:0007669"/>
    <property type="project" value="TreeGrafter"/>
</dbReference>
<evidence type="ECO:0000313" key="18">
    <source>
        <dbReference type="Proteomes" id="UP000472271"/>
    </source>
</evidence>
<evidence type="ECO:0000256" key="14">
    <source>
        <dbReference type="SAM" id="MobiDB-lite"/>
    </source>
</evidence>
<dbReference type="SMART" id="SM00692">
    <property type="entry name" value="DM3"/>
    <property type="match status" value="1"/>
</dbReference>
<feature type="compositionally biased region" description="Polar residues" evidence="14">
    <location>
        <begin position="789"/>
        <end position="810"/>
    </location>
</feature>
<dbReference type="SMART" id="SM00980">
    <property type="entry name" value="THAP"/>
    <property type="match status" value="1"/>
</dbReference>
<feature type="region of interest" description="Disordered" evidence="14">
    <location>
        <begin position="778"/>
        <end position="824"/>
    </location>
</feature>
<feature type="domain" description="FCS-type" evidence="16">
    <location>
        <begin position="134"/>
        <end position="169"/>
    </location>
</feature>
<reference evidence="17" key="3">
    <citation type="submission" date="2025-09" db="UniProtKB">
        <authorList>
            <consortium name="Ensembl"/>
        </authorList>
    </citation>
    <scope>IDENTIFICATION</scope>
</reference>
<evidence type="ECO:0000256" key="9">
    <source>
        <dbReference type="ARBA" id="ARBA00023163"/>
    </source>
</evidence>
<dbReference type="PANTHER" id="PTHR12247">
    <property type="entry name" value="POLYCOMB GROUP PROTEIN"/>
    <property type="match status" value="1"/>
</dbReference>
<dbReference type="Gene3D" id="2.30.30.140">
    <property type="match status" value="4"/>
</dbReference>
<keyword evidence="18" id="KW-1185">Reference proteome</keyword>
<dbReference type="GO" id="GO:0006325">
    <property type="term" value="P:chromatin organization"/>
    <property type="evidence" value="ECO:0007669"/>
    <property type="project" value="UniProtKB-KW"/>
</dbReference>
<evidence type="ECO:0000256" key="1">
    <source>
        <dbReference type="ARBA" id="ARBA00004123"/>
    </source>
</evidence>
<evidence type="ECO:0000256" key="5">
    <source>
        <dbReference type="ARBA" id="ARBA00022833"/>
    </source>
</evidence>
<sequence>MPYHCVAYGCGKTAEDGVTLFKFPKDSEEFRKWEKQVQRTRSQWFATPSSHLCNEHFGKEYFETKSPCGSLKLRPGAAPTVFVRPHCSSCNGVGCSKCLPAIQCRGITSEPKEHSVPSEFSETAPLQFDDANVDVDAERPVICEMCGTKGNVSTFFSKSKRFCSISCSRSFSSNSKKSSILARLQGKPPTKKAIVLNKVQKAPTAHSSMDGFEWGAYLDKETSLAVSVSCFRHAPLCAQWDDIAVGIKVEVLNTNAVLPSKVYWIATVIQISGYKALLRYEGFEHDSSKDFWCSLVSGELHPIGWCAMTSKLLVPPQDVTQNIPDWKEYLMKRLVGAHTLPVDFYLKLAESMKYPFKVGMRVEVVDPKFVSRTRVAFVDSIIGGRLRLVYADQSDATENAIPDFWCHMWSPIIHPTGWSTRVGHSIKAPANGLEAPAAMKGYSDNTSALFKKPRIVYMNGCFFENGMKLEAIDPLNLGSICVATVHEVLLDGYLMVGIDGTISNKGSDWFCYHASSHAILPIGFCEKNNIPLTVPQGYDSKTFTWTKYLQETQAKAAPPHLFNSEYPGHSFSLNMKLEAVDLMEPGLVCVATVKRCVGRLLLIHFDGWDDEFDQWVDNQSPDIYPVGWCELTGYQLQPPPGLGTEPPKATRKTAISSLSPVDATENQAARNKKTKPAVFGKKKKKYAKKRLLSQDQAKAVAAPGVCGTDRPPGLVGLAVPPKVLLIQPKTEPEEQEIFAVQVKVEEVEVETRIGPPANPPLVSLGTIKQEEEVKKTKLELKTVPEQRNTENTACGKTEESCTAESNNVQSDNEDCSDVERSDAE</sequence>
<keyword evidence="9" id="KW-0804">Transcription</keyword>
<name>A0A673AL75_9TELE</name>
<accession>A0A673AL75</accession>
<dbReference type="GO" id="GO:0003677">
    <property type="term" value="F:DNA binding"/>
    <property type="evidence" value="ECO:0007669"/>
    <property type="project" value="UniProtKB-UniRule"/>
</dbReference>
<dbReference type="SUPFAM" id="SSF57716">
    <property type="entry name" value="Glucocorticoid receptor-like (DNA-binding domain)"/>
    <property type="match status" value="1"/>
</dbReference>
<feature type="repeat" description="MBT" evidence="13">
    <location>
        <begin position="430"/>
        <end position="535"/>
    </location>
</feature>
<feature type="repeat" description="MBT" evidence="13">
    <location>
        <begin position="212"/>
        <end position="316"/>
    </location>
</feature>
<evidence type="ECO:0000256" key="6">
    <source>
        <dbReference type="ARBA" id="ARBA00022853"/>
    </source>
</evidence>
<dbReference type="PROSITE" id="PS51024">
    <property type="entry name" value="ZF_FCS"/>
    <property type="match status" value="1"/>
</dbReference>
<dbReference type="Pfam" id="PF21319">
    <property type="entry name" value="zf-FCS_1"/>
    <property type="match status" value="1"/>
</dbReference>
<evidence type="ECO:0000256" key="12">
    <source>
        <dbReference type="PROSITE-ProRule" id="PRU00367"/>
    </source>
</evidence>
<organism evidence="17 18">
    <name type="scientific">Sphaeramia orbicularis</name>
    <name type="common">orbiculate cardinalfish</name>
    <dbReference type="NCBI Taxonomy" id="375764"/>
    <lineage>
        <taxon>Eukaryota</taxon>
        <taxon>Metazoa</taxon>
        <taxon>Chordata</taxon>
        <taxon>Craniata</taxon>
        <taxon>Vertebrata</taxon>
        <taxon>Euteleostomi</taxon>
        <taxon>Actinopterygii</taxon>
        <taxon>Neopterygii</taxon>
        <taxon>Teleostei</taxon>
        <taxon>Neoteleostei</taxon>
        <taxon>Acanthomorphata</taxon>
        <taxon>Gobiaria</taxon>
        <taxon>Kurtiformes</taxon>
        <taxon>Apogonoidei</taxon>
        <taxon>Apogonidae</taxon>
        <taxon>Apogoninae</taxon>
        <taxon>Sphaeramia</taxon>
    </lineage>
</organism>
<reference evidence="17" key="2">
    <citation type="submission" date="2025-08" db="UniProtKB">
        <authorList>
            <consortium name="Ensembl"/>
        </authorList>
    </citation>
    <scope>IDENTIFICATION</scope>
</reference>
<dbReference type="Pfam" id="PF02820">
    <property type="entry name" value="MBT"/>
    <property type="match status" value="4"/>
</dbReference>
<feature type="repeat" description="MBT" evidence="13">
    <location>
        <begin position="324"/>
        <end position="429"/>
    </location>
</feature>
<evidence type="ECO:0000256" key="11">
    <source>
        <dbReference type="PROSITE-ProRule" id="PRU00309"/>
    </source>
</evidence>
<dbReference type="Gene3D" id="3.30.60.160">
    <property type="match status" value="1"/>
</dbReference>